<evidence type="ECO:0000256" key="3">
    <source>
        <dbReference type="PROSITE-ProRule" id="PRU00023"/>
    </source>
</evidence>
<evidence type="ECO:0000256" key="4">
    <source>
        <dbReference type="SAM" id="MobiDB-lite"/>
    </source>
</evidence>
<dbReference type="SMART" id="SM00248">
    <property type="entry name" value="ANK"/>
    <property type="match status" value="3"/>
</dbReference>
<dbReference type="PROSITE" id="PS50088">
    <property type="entry name" value="ANK_REPEAT"/>
    <property type="match status" value="2"/>
</dbReference>
<keyword evidence="7" id="KW-1185">Reference proteome</keyword>
<feature type="compositionally biased region" description="Basic and acidic residues" evidence="4">
    <location>
        <begin position="272"/>
        <end position="283"/>
    </location>
</feature>
<evidence type="ECO:0000313" key="7">
    <source>
        <dbReference type="Proteomes" id="UP000332933"/>
    </source>
</evidence>
<dbReference type="PANTHER" id="PTHR24171">
    <property type="entry name" value="ANKYRIN REPEAT DOMAIN-CONTAINING PROTEIN 39-RELATED"/>
    <property type="match status" value="1"/>
</dbReference>
<dbReference type="Gene3D" id="1.25.40.20">
    <property type="entry name" value="Ankyrin repeat-containing domain"/>
    <property type="match status" value="1"/>
</dbReference>
<dbReference type="InterPro" id="IPR036770">
    <property type="entry name" value="Ankyrin_rpt-contain_sf"/>
</dbReference>
<evidence type="ECO:0000313" key="5">
    <source>
        <dbReference type="EMBL" id="KAF0694899.1"/>
    </source>
</evidence>
<evidence type="ECO:0000256" key="1">
    <source>
        <dbReference type="ARBA" id="ARBA00022737"/>
    </source>
</evidence>
<keyword evidence="1" id="KW-0677">Repeat</keyword>
<reference evidence="5" key="2">
    <citation type="submission" date="2019-06" db="EMBL/GenBank/DDBJ databases">
        <title>Genomics analysis of Aphanomyces spp. identifies a new class of oomycete effector associated with host adaptation.</title>
        <authorList>
            <person name="Gaulin E."/>
        </authorList>
    </citation>
    <scope>NUCLEOTIDE SEQUENCE</scope>
    <source>
        <strain evidence="5">CBS 578.67</strain>
    </source>
</reference>
<proteinExistence type="predicted"/>
<dbReference type="EMBL" id="CAADRA010005553">
    <property type="protein sequence ID" value="VFT91066.1"/>
    <property type="molecule type" value="Genomic_DNA"/>
</dbReference>
<feature type="repeat" description="ANK" evidence="3">
    <location>
        <begin position="167"/>
        <end position="199"/>
    </location>
</feature>
<sequence>MNFQRPRRNFWVNPTTILCHFQFPHAVDNMQLSDLSASVYFFSNSDDESHCHRYDSNWFMRSTCRRVPLPAPNNASDATSQHIVPSEEGCERLCDSNVDDDVPPDAQQYVGFLTPAQSQQNVLHTDDGDDCSNTHDLWSAARQGDAQGVQRLLQTNAKQANEASPNDGAWPLHLACVANHPHIAYLLLAAGANVHARNNHGDTPLHVACQRGDVHLVHLLLDHGADPTAKNHVFLTPVDDVMARTDDAAECIRQCFRHQGISAHESIDGDDNDHREDDHDNQSEHPANTNKKNSLRRVSRFLQQYFTRTST</sequence>
<name>A0A485L054_9STRA</name>
<dbReference type="AlphaFoldDB" id="A0A485L054"/>
<feature type="repeat" description="ANK" evidence="3">
    <location>
        <begin position="200"/>
        <end position="232"/>
    </location>
</feature>
<dbReference type="OrthoDB" id="188462at2759"/>
<organism evidence="6 7">
    <name type="scientific">Aphanomyces stellatus</name>
    <dbReference type="NCBI Taxonomy" id="120398"/>
    <lineage>
        <taxon>Eukaryota</taxon>
        <taxon>Sar</taxon>
        <taxon>Stramenopiles</taxon>
        <taxon>Oomycota</taxon>
        <taxon>Saprolegniomycetes</taxon>
        <taxon>Saprolegniales</taxon>
        <taxon>Verrucalvaceae</taxon>
        <taxon>Aphanomyces</taxon>
    </lineage>
</organism>
<dbReference type="Proteomes" id="UP000332933">
    <property type="component" value="Unassembled WGS sequence"/>
</dbReference>
<evidence type="ECO:0000313" key="6">
    <source>
        <dbReference type="EMBL" id="VFT91066.1"/>
    </source>
</evidence>
<dbReference type="PROSITE" id="PS50297">
    <property type="entry name" value="ANK_REP_REGION"/>
    <property type="match status" value="2"/>
</dbReference>
<dbReference type="InterPro" id="IPR002110">
    <property type="entry name" value="Ankyrin_rpt"/>
</dbReference>
<evidence type="ECO:0000256" key="2">
    <source>
        <dbReference type="ARBA" id="ARBA00023043"/>
    </source>
</evidence>
<dbReference type="PRINTS" id="PR01415">
    <property type="entry name" value="ANKYRIN"/>
</dbReference>
<reference evidence="6 7" key="1">
    <citation type="submission" date="2019-03" db="EMBL/GenBank/DDBJ databases">
        <authorList>
            <person name="Gaulin E."/>
            <person name="Dumas B."/>
        </authorList>
    </citation>
    <scope>NUCLEOTIDE SEQUENCE [LARGE SCALE GENOMIC DNA]</scope>
    <source>
        <strain evidence="6">CBS 568.67</strain>
    </source>
</reference>
<dbReference type="Pfam" id="PF12796">
    <property type="entry name" value="Ank_2"/>
    <property type="match status" value="1"/>
</dbReference>
<protein>
    <submittedName>
        <fullName evidence="6">Aste57867_14241 protein</fullName>
    </submittedName>
</protein>
<dbReference type="EMBL" id="VJMH01005532">
    <property type="protein sequence ID" value="KAF0694899.1"/>
    <property type="molecule type" value="Genomic_DNA"/>
</dbReference>
<gene>
    <name evidence="6" type="primary">Aste57867_14241</name>
    <name evidence="5" type="ORF">As57867_014190</name>
    <name evidence="6" type="ORF">ASTE57867_14241</name>
</gene>
<keyword evidence="2 3" id="KW-0040">ANK repeat</keyword>
<dbReference type="SUPFAM" id="SSF48403">
    <property type="entry name" value="Ankyrin repeat"/>
    <property type="match status" value="1"/>
</dbReference>
<feature type="region of interest" description="Disordered" evidence="4">
    <location>
        <begin position="263"/>
        <end position="296"/>
    </location>
</feature>
<accession>A0A485L054</accession>